<reference evidence="8" key="1">
    <citation type="submission" date="2022-07" db="EMBL/GenBank/DDBJ databases">
        <title>Chromosome-level genome of Muraenolepis orangiensis.</title>
        <authorList>
            <person name="Kim J."/>
        </authorList>
    </citation>
    <scope>NUCLEOTIDE SEQUENCE</scope>
    <source>
        <strain evidence="8">KU_S4_2022</strain>
        <tissue evidence="8">Muscle</tissue>
    </source>
</reference>
<protein>
    <recommendedName>
        <fullName evidence="7">C3H1-type domain-containing protein</fullName>
    </recommendedName>
</protein>
<dbReference type="Pfam" id="PF13087">
    <property type="entry name" value="AAA_12"/>
    <property type="match status" value="2"/>
</dbReference>
<dbReference type="Pfam" id="PF13086">
    <property type="entry name" value="AAA_11"/>
    <property type="match status" value="3"/>
</dbReference>
<dbReference type="InterPro" id="IPR027417">
    <property type="entry name" value="P-loop_NTPase"/>
</dbReference>
<evidence type="ECO:0000313" key="8">
    <source>
        <dbReference type="EMBL" id="KAJ3602827.1"/>
    </source>
</evidence>
<feature type="domain" description="C3H1-type" evidence="7">
    <location>
        <begin position="213"/>
        <end position="237"/>
    </location>
</feature>
<keyword evidence="6" id="KW-0479">Metal-binding</keyword>
<gene>
    <name evidence="8" type="ORF">NHX12_030573</name>
</gene>
<dbReference type="InterPro" id="IPR013087">
    <property type="entry name" value="Znf_C2H2_type"/>
</dbReference>
<dbReference type="InterPro" id="IPR050534">
    <property type="entry name" value="Coronavir_polyprotein_1ab"/>
</dbReference>
<dbReference type="GO" id="GO:0016787">
    <property type="term" value="F:hydrolase activity"/>
    <property type="evidence" value="ECO:0007669"/>
    <property type="project" value="UniProtKB-KW"/>
</dbReference>
<evidence type="ECO:0000256" key="2">
    <source>
        <dbReference type="ARBA" id="ARBA00022741"/>
    </source>
</evidence>
<proteinExistence type="inferred from homology"/>
<organism evidence="8 9">
    <name type="scientific">Muraenolepis orangiensis</name>
    <name type="common">Patagonian moray cod</name>
    <dbReference type="NCBI Taxonomy" id="630683"/>
    <lineage>
        <taxon>Eukaryota</taxon>
        <taxon>Metazoa</taxon>
        <taxon>Chordata</taxon>
        <taxon>Craniata</taxon>
        <taxon>Vertebrata</taxon>
        <taxon>Euteleostomi</taxon>
        <taxon>Actinopterygii</taxon>
        <taxon>Neopterygii</taxon>
        <taxon>Teleostei</taxon>
        <taxon>Neoteleostei</taxon>
        <taxon>Acanthomorphata</taxon>
        <taxon>Zeiogadaria</taxon>
        <taxon>Gadariae</taxon>
        <taxon>Gadiformes</taxon>
        <taxon>Muraenolepidoidei</taxon>
        <taxon>Muraenolepididae</taxon>
        <taxon>Muraenolepis</taxon>
    </lineage>
</organism>
<comment type="similarity">
    <text evidence="1">Belongs to the DNA2/NAM7 helicase family.</text>
</comment>
<evidence type="ECO:0000256" key="5">
    <source>
        <dbReference type="ARBA" id="ARBA00022840"/>
    </source>
</evidence>
<dbReference type="Gene3D" id="3.40.50.300">
    <property type="entry name" value="P-loop containing nucleotide triphosphate hydrolases"/>
    <property type="match status" value="4"/>
</dbReference>
<evidence type="ECO:0000256" key="4">
    <source>
        <dbReference type="ARBA" id="ARBA00022806"/>
    </source>
</evidence>
<dbReference type="Proteomes" id="UP001148018">
    <property type="component" value="Unassembled WGS sequence"/>
</dbReference>
<evidence type="ECO:0000256" key="3">
    <source>
        <dbReference type="ARBA" id="ARBA00022801"/>
    </source>
</evidence>
<dbReference type="PANTHER" id="PTHR43788">
    <property type="entry name" value="DNA2/NAM7 HELICASE FAMILY MEMBER"/>
    <property type="match status" value="1"/>
</dbReference>
<dbReference type="InterPro" id="IPR041679">
    <property type="entry name" value="DNA2/NAM7-like_C"/>
</dbReference>
<dbReference type="InterPro" id="IPR047187">
    <property type="entry name" value="SF1_C_Upf1"/>
</dbReference>
<sequence>MNPFLSTHDLKVVCSKCSVRANEISYTLQPVAHQCDSNLLLGRAKGSGPWRPISRRPEFPKPSKYEVCWHFVEGSGCTKHKNRCTFARSAEEAAVWNFERQQGLDHRSLRCLLDQTGGGQTGGGQTGGGPLRDAAVAQGHFESLDHILKCFNLKGACNLCSIKENDITYTINRVSHLCQQYLFLARFKGSDIWRPVADRPVGTNCGPNVVYQVCRFFEEGSGCRRDGPSCTFARSQEEASLWNFAKNMNMDNSTILQHLNDCNSLTPEDTARNILKEFTGQFLELCQDCFLSGPQKLAVLSEDGTCSAEDTDRHTWKPILVHHVSEHGGKEVYHKVRLLPPSCTFEYCIHVSQGKPCWHEVTSCHSAHSEVEMAVWRAESGQPAAAVRPQLLRLSQEQQQSDGGEGAAFHCKACLLSFSSKERFLQHCATLEHAQIINDDTSTQWETRPPPHNHREHFALCARPNTCEYGDRCLKAHSEEELREWQMRTKEEEDIRANIHAQGLISYADRLLTEYTHCSNEGHTIISEQVDDVSVTCQEELLIECQETNVKFQWNFQVDTERILQHVALLKNQAGASFSLNAITSGPVCCYSLGKRFHNTDKQTYHITVDFASAIPGLYEQWLVLDFDMRPVLLRKLKTLRPETYRENMHNFLYKEEQAENELVSRIGVRGEMTTSENLLTKHAGTVIANQGELFCTVSAPFNLTPDTPEGYVLKRSIQSGLIAPLCPKDPDSKVYETIILKHTANKNQIHLKLSERCCSDLQLKSGETHQMELQFQLDRLSFCIMHKAIDLLPDTTMVLPDLENCEVPMNSTRYHNLNVKQQAAVDFIIGKSNSWKGVAPLLIYGPFGTGKTFTLATAAREVTRNPQNKVLICTHTNSSADLYVKDHFHPLIVYGDHSIKPIRIKAKQHSSVQATDETTLKYCLLSASRTYFLPPTKNVLDSHNIVITTSTMAKRFHELNLPKGYFTHILIDEASQMLECEALIPLGLAGPRTRVALAGDHMQMGPKLFSVDDHQRSNHTLLNRLFHYYHGHNSDVAQKSRIIFNENYRSTKEIVEFVSTHFYVGKGDIIKCGKTVPAGPNDHSLKFHHVRGDCQLDTVSMSWSNDAEVVTVVNAVEDIVRQWPPTWGTRDLSSICVLSEGWQPKYVHTDEYIAVWKPLCEIESAETAVKEGDSIIIEDLVVNFHHKHGCLPKGSFSLPLTHIKEWAIECNLAKCLLCIRKSGLQPASTLSHSEKVDPSSFTWVAHGVTEKEEKIEKVMKVDFSVSHLPMELFPDCVFQKDTSYTVELIPKLPPDMSITLHHLMREDGNPFSQDIKEFDKKIKLALTGDEAKLTDDQVDEYKALLKKAREHEFKQHDVVLCTCTTSSSPALTKTVSARQILIDECAMATEPQALIPLVCNKPEKHEEICQFPSEAYYENDLKTAVKPPNSVLLVDKKPKTIVFVHITGEEISLVVNTKSGNENSKANIAEQDKAVEIAQSLVLKARIKPEGIVILAPYNAQVSGIKAALRKKNLSKITVTTITKSQGSEWRYVIMSTVRSLPSKDIEKDADRSWRSKHLGFVGDPNQINVGITRAKEGLCILGEQGP</sequence>
<feature type="zinc finger region" description="C3H1-type" evidence="6">
    <location>
        <begin position="213"/>
        <end position="237"/>
    </location>
</feature>
<keyword evidence="3" id="KW-0378">Hydrolase</keyword>
<comment type="caution">
    <text evidence="8">The sequence shown here is derived from an EMBL/GenBank/DDBJ whole genome shotgun (WGS) entry which is preliminary data.</text>
</comment>
<keyword evidence="5" id="KW-0067">ATP-binding</keyword>
<dbReference type="GO" id="GO:0005524">
    <property type="term" value="F:ATP binding"/>
    <property type="evidence" value="ECO:0007669"/>
    <property type="project" value="UniProtKB-KW"/>
</dbReference>
<dbReference type="GO" id="GO:0008270">
    <property type="term" value="F:zinc ion binding"/>
    <property type="evidence" value="ECO:0007669"/>
    <property type="project" value="UniProtKB-KW"/>
</dbReference>
<evidence type="ECO:0000259" key="7">
    <source>
        <dbReference type="PROSITE" id="PS50103"/>
    </source>
</evidence>
<keyword evidence="6" id="KW-0862">Zinc</keyword>
<keyword evidence="9" id="KW-1185">Reference proteome</keyword>
<keyword evidence="4" id="KW-0347">Helicase</keyword>
<dbReference type="InterPro" id="IPR041677">
    <property type="entry name" value="DNA2/NAM7_AAA_11"/>
</dbReference>
<dbReference type="PROSITE" id="PS50103">
    <property type="entry name" value="ZF_C3H1"/>
    <property type="match status" value="1"/>
</dbReference>
<keyword evidence="6" id="KW-0863">Zinc-finger</keyword>
<dbReference type="SUPFAM" id="SSF52540">
    <property type="entry name" value="P-loop containing nucleoside triphosphate hydrolases"/>
    <property type="match status" value="2"/>
</dbReference>
<dbReference type="CDD" id="cd18808">
    <property type="entry name" value="SF1_C_Upf1"/>
    <property type="match status" value="1"/>
</dbReference>
<dbReference type="PROSITE" id="PS00028">
    <property type="entry name" value="ZINC_FINGER_C2H2_1"/>
    <property type="match status" value="1"/>
</dbReference>
<dbReference type="OrthoDB" id="8952256at2759"/>
<dbReference type="FunFam" id="3.40.50.300:FF:001373">
    <property type="entry name" value="Helicase with zinc finger domain 2"/>
    <property type="match status" value="1"/>
</dbReference>
<evidence type="ECO:0000256" key="1">
    <source>
        <dbReference type="ARBA" id="ARBA00007913"/>
    </source>
</evidence>
<evidence type="ECO:0000313" key="9">
    <source>
        <dbReference type="Proteomes" id="UP001148018"/>
    </source>
</evidence>
<keyword evidence="2" id="KW-0547">Nucleotide-binding</keyword>
<dbReference type="EMBL" id="JANIIK010000046">
    <property type="protein sequence ID" value="KAJ3602827.1"/>
    <property type="molecule type" value="Genomic_DNA"/>
</dbReference>
<evidence type="ECO:0000256" key="6">
    <source>
        <dbReference type="PROSITE-ProRule" id="PRU00723"/>
    </source>
</evidence>
<name>A0A9Q0E800_9TELE</name>
<dbReference type="PANTHER" id="PTHR43788:SF9">
    <property type="entry name" value="HELICASE WITH ZINC FINGER DOMAIN 2"/>
    <property type="match status" value="1"/>
</dbReference>
<dbReference type="GO" id="GO:0043139">
    <property type="term" value="F:5'-3' DNA helicase activity"/>
    <property type="evidence" value="ECO:0007669"/>
    <property type="project" value="TreeGrafter"/>
</dbReference>
<accession>A0A9Q0E800</accession>
<dbReference type="InterPro" id="IPR000571">
    <property type="entry name" value="Znf_CCCH"/>
</dbReference>